<evidence type="ECO:0000313" key="1">
    <source>
        <dbReference type="EMBL" id="MEC0276878.1"/>
    </source>
</evidence>
<dbReference type="RefSeq" id="WP_367408419.1">
    <property type="nucleotide sequence ID" value="NZ_JARNBH010000042.1"/>
</dbReference>
<keyword evidence="2" id="KW-1185">Reference proteome</keyword>
<proteinExistence type="predicted"/>
<protein>
    <recommendedName>
        <fullName evidence="3">IDEAL domain-containing protein</fullName>
    </recommendedName>
</protein>
<comment type="caution">
    <text evidence="1">The sequence shown here is derived from an EMBL/GenBank/DDBJ whole genome shotgun (WGS) entry which is preliminary data.</text>
</comment>
<dbReference type="AlphaFoldDB" id="A0AAW9NMQ5"/>
<name>A0AAW9NMQ5_9BACI</name>
<gene>
    <name evidence="1" type="ORF">P4706_28210</name>
</gene>
<dbReference type="Proteomes" id="UP001307168">
    <property type="component" value="Unassembled WGS sequence"/>
</dbReference>
<dbReference type="EMBL" id="JARNBH010000042">
    <property type="protein sequence ID" value="MEC0276878.1"/>
    <property type="molecule type" value="Genomic_DNA"/>
</dbReference>
<sequence>MPKEQLYPRVNSTYKASIYNELIKISDNIDFSHHQFYNRQKRNRSLGSAQAFIVELALMDEQFMKKLRGYMIEGGRNYVQANVYINQYN</sequence>
<accession>A0AAW9NMQ5</accession>
<evidence type="ECO:0000313" key="2">
    <source>
        <dbReference type="Proteomes" id="UP001307168"/>
    </source>
</evidence>
<organism evidence="1 2">
    <name type="scientific">Peribacillus castrilensis</name>
    <dbReference type="NCBI Taxonomy" id="2897690"/>
    <lineage>
        <taxon>Bacteria</taxon>
        <taxon>Bacillati</taxon>
        <taxon>Bacillota</taxon>
        <taxon>Bacilli</taxon>
        <taxon>Bacillales</taxon>
        <taxon>Bacillaceae</taxon>
        <taxon>Peribacillus</taxon>
    </lineage>
</organism>
<evidence type="ECO:0008006" key="3">
    <source>
        <dbReference type="Google" id="ProtNLM"/>
    </source>
</evidence>
<reference evidence="1 2" key="1">
    <citation type="submission" date="2023-03" db="EMBL/GenBank/DDBJ databases">
        <title>Bacillus Genome Sequencing.</title>
        <authorList>
            <person name="Dunlap C."/>
        </authorList>
    </citation>
    <scope>NUCLEOTIDE SEQUENCE [LARGE SCALE GENOMIC DNA]</scope>
    <source>
        <strain evidence="1 2">B-41290</strain>
    </source>
</reference>